<evidence type="ECO:0000313" key="1">
    <source>
        <dbReference type="EMBL" id="MCU4744606.1"/>
    </source>
</evidence>
<protein>
    <submittedName>
        <fullName evidence="1">Uncharacterized protein</fullName>
    </submittedName>
</protein>
<accession>A0AAP3E4C1</accession>
<evidence type="ECO:0000313" key="2">
    <source>
        <dbReference type="Proteomes" id="UP001321018"/>
    </source>
</evidence>
<dbReference type="Proteomes" id="UP001321018">
    <property type="component" value="Unassembled WGS sequence"/>
</dbReference>
<organism evidence="1 2">
    <name type="scientific">Natronoglomus mannanivorans</name>
    <dbReference type="NCBI Taxonomy" id="2979990"/>
    <lineage>
        <taxon>Archaea</taxon>
        <taxon>Methanobacteriati</taxon>
        <taxon>Methanobacteriota</taxon>
        <taxon>Stenosarchaea group</taxon>
        <taxon>Halobacteria</taxon>
        <taxon>Halobacteriales</taxon>
        <taxon>Natrialbaceae</taxon>
        <taxon>Natronoglomus</taxon>
    </lineage>
</organism>
<sequence>MTGDRIKDIDSIQELVEDAENFSQLKQSLPVLQALGVDTDGIEEVFEDANLEKMQKQAYELAEIPDRFNDLFASEGWIIYDSMDMDVAKTAIGKAESDDMDAAEQVLVECHSPDTVERKLQTMYRVEAFRPRMELAEKALEDYAADRYHACIPVVLLLMDGLVQQLHVDVHGEGRGMFCEDADLTAWDSIAAHSEGLERFVELLRKGRKTTRTEEITFPYRHGILHGMDLGYDNEIVAAKCWAALFAVREWAVKAENDELTPPPEESEPTVDEILEQERRIQEIKKQGDQWEPRDIVVGRDVPVTGKPEDFEEGTPEHGLVKFLHWWKKDNYGYMAEVQRTYEGDPENPGLISDQFRNIDLHSFELIEIEDFSPVFTDITVEVDVSRFGGRTIKEKELRVTRMGDDGKSAIPGVDDGTWVLTTRAELLSPEKD</sequence>
<gene>
    <name evidence="1" type="ORF">OB960_24860</name>
</gene>
<dbReference type="AlphaFoldDB" id="A0AAP3E4C1"/>
<proteinExistence type="predicted"/>
<reference evidence="1" key="1">
    <citation type="submission" date="2022-09" db="EMBL/GenBank/DDBJ databases">
        <title>Enrichment on poylsaccharides allowed isolation of novel metabolic and taxonomic groups of Haloarchaea.</title>
        <authorList>
            <person name="Sorokin D.Y."/>
            <person name="Elcheninov A.G."/>
            <person name="Khizhniak T.V."/>
            <person name="Kolganova T.V."/>
            <person name="Kublanov I.V."/>
        </authorList>
    </citation>
    <scope>NUCLEOTIDE SEQUENCE</scope>
    <source>
        <strain evidence="1">AArc-xg1-1</strain>
    </source>
</reference>
<dbReference type="EMBL" id="JAOPKA010000034">
    <property type="protein sequence ID" value="MCU4744606.1"/>
    <property type="molecule type" value="Genomic_DNA"/>
</dbReference>
<dbReference type="RefSeq" id="WP_338006414.1">
    <property type="nucleotide sequence ID" value="NZ_JAOPKA010000034.1"/>
</dbReference>
<name>A0AAP3E4C1_9EURY</name>
<comment type="caution">
    <text evidence="1">The sequence shown here is derived from an EMBL/GenBank/DDBJ whole genome shotgun (WGS) entry which is preliminary data.</text>
</comment>